<reference evidence="1 2" key="1">
    <citation type="journal article" date="2008" name="Genome Res.">
        <title>Insights from the complete genome sequence of Mycobacterium marinum on the evolution of Mycobacterium tuberculosis.</title>
        <authorList>
            <person name="Stinear T.P."/>
            <person name="Seemann T."/>
            <person name="Harrison P.F."/>
            <person name="Jenkin G.A."/>
            <person name="Davies J.K."/>
            <person name="Johnson P.D."/>
            <person name="Abdellah Z."/>
            <person name="Arrowsmith C."/>
            <person name="Chillingworth T."/>
            <person name="Churcher C."/>
            <person name="Clarke K."/>
            <person name="Cronin A."/>
            <person name="Davis P."/>
            <person name="Goodhead I."/>
            <person name="Holroyd N."/>
            <person name="Jagels K."/>
            <person name="Lord A."/>
            <person name="Moule S."/>
            <person name="Mungall K."/>
            <person name="Norbertczak H."/>
            <person name="Quail M.A."/>
            <person name="Rabbinowitsch E."/>
            <person name="Walker D."/>
            <person name="White B."/>
            <person name="Whitehead S."/>
            <person name="Small P.L."/>
            <person name="Brosch R."/>
            <person name="Ramakrishnan L."/>
            <person name="Fischbach M.A."/>
            <person name="Parkhill J."/>
            <person name="Cole S.T."/>
        </authorList>
    </citation>
    <scope>NUCLEOTIDE SEQUENCE [LARGE SCALE GENOMIC DNA]</scope>
    <source>
        <strain evidence="2">ATCC BAA-535 / M</strain>
    </source>
</reference>
<accession>B2HE17</accession>
<gene>
    <name evidence="1" type="ordered locus">MMAR_5580</name>
</gene>
<dbReference type="HOGENOM" id="CLU_2826533_0_0_11"/>
<evidence type="ECO:0000313" key="1">
    <source>
        <dbReference type="EMBL" id="ACC41297.1"/>
    </source>
</evidence>
<dbReference type="KEGG" id="mmi:MMAR_5580"/>
<keyword evidence="2" id="KW-1185">Reference proteome</keyword>
<dbReference type="STRING" id="216594.MMAR_5580"/>
<name>B2HE17_MYCMM</name>
<dbReference type="EMBL" id="CP000854">
    <property type="protein sequence ID" value="ACC41297.1"/>
    <property type="molecule type" value="Genomic_DNA"/>
</dbReference>
<organism evidence="1 2">
    <name type="scientific">Mycobacterium marinum (strain ATCC BAA-535 / M)</name>
    <dbReference type="NCBI Taxonomy" id="216594"/>
    <lineage>
        <taxon>Bacteria</taxon>
        <taxon>Bacillati</taxon>
        <taxon>Actinomycetota</taxon>
        <taxon>Actinomycetes</taxon>
        <taxon>Mycobacteriales</taxon>
        <taxon>Mycobacteriaceae</taxon>
        <taxon>Mycobacterium</taxon>
        <taxon>Mycobacterium ulcerans group</taxon>
    </lineage>
</organism>
<protein>
    <submittedName>
        <fullName evidence="1">Uncharacterized protein</fullName>
    </submittedName>
</protein>
<evidence type="ECO:0000313" key="2">
    <source>
        <dbReference type="Proteomes" id="UP000001190"/>
    </source>
</evidence>
<dbReference type="Proteomes" id="UP000001190">
    <property type="component" value="Chromosome"/>
</dbReference>
<sequence length="66" mass="6989">MALERGIPAGGAGITPVARRSAFSLPSLRRGRDVAAAEILFTVRGRASTINKRGLMRRVDLAKAGQ</sequence>
<proteinExistence type="predicted"/>
<dbReference type="AlphaFoldDB" id="B2HE17"/>